<evidence type="ECO:0000313" key="1">
    <source>
        <dbReference type="EMBL" id="KAF7345947.1"/>
    </source>
</evidence>
<dbReference type="AlphaFoldDB" id="A0A8H6XRN8"/>
<dbReference type="Proteomes" id="UP000620124">
    <property type="component" value="Unassembled WGS sequence"/>
</dbReference>
<reference evidence="1" key="1">
    <citation type="submission" date="2020-05" db="EMBL/GenBank/DDBJ databases">
        <title>Mycena genomes resolve the evolution of fungal bioluminescence.</title>
        <authorList>
            <person name="Tsai I.J."/>
        </authorList>
    </citation>
    <scope>NUCLEOTIDE SEQUENCE</scope>
    <source>
        <strain evidence="1">CCC161011</strain>
    </source>
</reference>
<sequence>MGSQRYSMGLRQFSACLRQISLMAACIDISRGTVPLHTLRLPCESPTWDILVAILSLFPELKELSLKLLPSSRIYRGQDGAPGVSYGPVDRRTLVLNDDEAFLDSPPGDDISDVESEDPPPFIITEHMRVKKLHAVQEQSNPFLGTGFNMMQDVLGWLMDGFLLLPPNIEVFRVEEHAVTVGDPDFQLPVADQHQVIAVLSRLYMHLREVQFGSESLGSSWTRTGDSWAREVPGCREVIKVVVRRESNI</sequence>
<dbReference type="OrthoDB" id="2886535at2759"/>
<name>A0A8H6XRN8_9AGAR</name>
<gene>
    <name evidence="1" type="ORF">MVEN_01617100</name>
</gene>
<comment type="caution">
    <text evidence="1">The sequence shown here is derived from an EMBL/GenBank/DDBJ whole genome shotgun (WGS) entry which is preliminary data.</text>
</comment>
<dbReference type="EMBL" id="JACAZI010000013">
    <property type="protein sequence ID" value="KAF7345947.1"/>
    <property type="molecule type" value="Genomic_DNA"/>
</dbReference>
<keyword evidence="2" id="KW-1185">Reference proteome</keyword>
<protein>
    <submittedName>
        <fullName evidence="1">Uncharacterized protein</fullName>
    </submittedName>
</protein>
<accession>A0A8H6XRN8</accession>
<evidence type="ECO:0000313" key="2">
    <source>
        <dbReference type="Proteomes" id="UP000620124"/>
    </source>
</evidence>
<organism evidence="1 2">
    <name type="scientific">Mycena venus</name>
    <dbReference type="NCBI Taxonomy" id="2733690"/>
    <lineage>
        <taxon>Eukaryota</taxon>
        <taxon>Fungi</taxon>
        <taxon>Dikarya</taxon>
        <taxon>Basidiomycota</taxon>
        <taxon>Agaricomycotina</taxon>
        <taxon>Agaricomycetes</taxon>
        <taxon>Agaricomycetidae</taxon>
        <taxon>Agaricales</taxon>
        <taxon>Marasmiineae</taxon>
        <taxon>Mycenaceae</taxon>
        <taxon>Mycena</taxon>
    </lineage>
</organism>
<proteinExistence type="predicted"/>